<dbReference type="Pfam" id="PF08389">
    <property type="entry name" value="Xpo1"/>
    <property type="match status" value="1"/>
</dbReference>
<evidence type="ECO:0000313" key="2">
    <source>
        <dbReference type="EMBL" id="ETO20680.1"/>
    </source>
</evidence>
<dbReference type="Gene3D" id="1.25.10.10">
    <property type="entry name" value="Leucine-rich Repeat Variant"/>
    <property type="match status" value="1"/>
</dbReference>
<proteinExistence type="predicted"/>
<evidence type="ECO:0000313" key="3">
    <source>
        <dbReference type="Proteomes" id="UP000023152"/>
    </source>
</evidence>
<comment type="caution">
    <text evidence="2">The sequence shown here is derived from an EMBL/GenBank/DDBJ whole genome shotgun (WGS) entry which is preliminary data.</text>
</comment>
<accession>X6N327</accession>
<dbReference type="OrthoDB" id="27218at2759"/>
<dbReference type="InterPro" id="IPR013598">
    <property type="entry name" value="Exportin-1/Importin-b-like"/>
</dbReference>
<feature type="domain" description="Exportin-1/Importin-beta-like" evidence="1">
    <location>
        <begin position="2"/>
        <end position="75"/>
    </location>
</feature>
<dbReference type="Proteomes" id="UP000023152">
    <property type="component" value="Unassembled WGS sequence"/>
</dbReference>
<dbReference type="InterPro" id="IPR011989">
    <property type="entry name" value="ARM-like"/>
</dbReference>
<organism evidence="2 3">
    <name type="scientific">Reticulomyxa filosa</name>
    <dbReference type="NCBI Taxonomy" id="46433"/>
    <lineage>
        <taxon>Eukaryota</taxon>
        <taxon>Sar</taxon>
        <taxon>Rhizaria</taxon>
        <taxon>Retaria</taxon>
        <taxon>Foraminifera</taxon>
        <taxon>Monothalamids</taxon>
        <taxon>Reticulomyxidae</taxon>
        <taxon>Reticulomyxa</taxon>
    </lineage>
</organism>
<sequence length="128" mass="14776">MKQNREFSKVFELCLFVMKQSKSNDLLLETFKTLAQFLRLKWIPTNVIFESSMIEGLALQFYDLKPLRINVLEILVEIGGIKLPPNSQSYQDKLAHMFLRVLKSTIGKYGVSEKTNFDELLASSEANR</sequence>
<feature type="non-terminal residue" evidence="2">
    <location>
        <position position="128"/>
    </location>
</feature>
<gene>
    <name evidence="2" type="ORF">RFI_16537</name>
</gene>
<reference evidence="2 3" key="1">
    <citation type="journal article" date="2013" name="Curr. Biol.">
        <title>The Genome of the Foraminiferan Reticulomyxa filosa.</title>
        <authorList>
            <person name="Glockner G."/>
            <person name="Hulsmann N."/>
            <person name="Schleicher M."/>
            <person name="Noegel A.A."/>
            <person name="Eichinger L."/>
            <person name="Gallinger C."/>
            <person name="Pawlowski J."/>
            <person name="Sierra R."/>
            <person name="Euteneuer U."/>
            <person name="Pillet L."/>
            <person name="Moustafa A."/>
            <person name="Platzer M."/>
            <person name="Groth M."/>
            <person name="Szafranski K."/>
            <person name="Schliwa M."/>
        </authorList>
    </citation>
    <scope>NUCLEOTIDE SEQUENCE [LARGE SCALE GENOMIC DNA]</scope>
</reference>
<dbReference type="EMBL" id="ASPP01012365">
    <property type="protein sequence ID" value="ETO20680.1"/>
    <property type="molecule type" value="Genomic_DNA"/>
</dbReference>
<name>X6N327_RETFI</name>
<protein>
    <submittedName>
        <fullName evidence="2">Exportin</fullName>
    </submittedName>
</protein>
<evidence type="ECO:0000259" key="1">
    <source>
        <dbReference type="Pfam" id="PF08389"/>
    </source>
</evidence>
<keyword evidence="3" id="KW-1185">Reference proteome</keyword>
<dbReference type="AlphaFoldDB" id="X6N327"/>